<dbReference type="CDD" id="cd14688">
    <property type="entry name" value="bZIP_YAP"/>
    <property type="match status" value="1"/>
</dbReference>
<feature type="compositionally biased region" description="Polar residues" evidence="1">
    <location>
        <begin position="1"/>
        <end position="10"/>
    </location>
</feature>
<feature type="compositionally biased region" description="Basic and acidic residues" evidence="1">
    <location>
        <begin position="11"/>
        <end position="23"/>
    </location>
</feature>
<dbReference type="Pfam" id="PF11905">
    <property type="entry name" value="DUF3425"/>
    <property type="match status" value="1"/>
</dbReference>
<dbReference type="OrthoDB" id="5086080at2759"/>
<dbReference type="PANTHER" id="PTHR37012">
    <property type="entry name" value="B-ZIP TRANSCRIPTION FACTOR (EUROFUNG)-RELATED"/>
    <property type="match status" value="1"/>
</dbReference>
<name>A0A5N7ASG0_9EURO</name>
<feature type="region of interest" description="Disordered" evidence="1">
    <location>
        <begin position="1"/>
        <end position="27"/>
    </location>
</feature>
<keyword evidence="3" id="KW-1185">Reference proteome</keyword>
<accession>A0A5N7ASG0</accession>
<evidence type="ECO:0000313" key="3">
    <source>
        <dbReference type="Proteomes" id="UP000326198"/>
    </source>
</evidence>
<dbReference type="EMBL" id="ML736341">
    <property type="protein sequence ID" value="KAE8372791.1"/>
    <property type="molecule type" value="Genomic_DNA"/>
</dbReference>
<reference evidence="2 3" key="1">
    <citation type="submission" date="2019-04" db="EMBL/GenBank/DDBJ databases">
        <title>Friends and foes A comparative genomics studyof 23 Aspergillus species from section Flavi.</title>
        <authorList>
            <consortium name="DOE Joint Genome Institute"/>
            <person name="Kjaerbolling I."/>
            <person name="Vesth T."/>
            <person name="Frisvad J.C."/>
            <person name="Nybo J.L."/>
            <person name="Theobald S."/>
            <person name="Kildgaard S."/>
            <person name="Isbrandt T."/>
            <person name="Kuo A."/>
            <person name="Sato A."/>
            <person name="Lyhne E.K."/>
            <person name="Kogle M.E."/>
            <person name="Wiebenga A."/>
            <person name="Kun R.S."/>
            <person name="Lubbers R.J."/>
            <person name="Makela M.R."/>
            <person name="Barry K."/>
            <person name="Chovatia M."/>
            <person name="Clum A."/>
            <person name="Daum C."/>
            <person name="Haridas S."/>
            <person name="He G."/>
            <person name="LaButti K."/>
            <person name="Lipzen A."/>
            <person name="Mondo S."/>
            <person name="Riley R."/>
            <person name="Salamov A."/>
            <person name="Simmons B.A."/>
            <person name="Magnuson J.K."/>
            <person name="Henrissat B."/>
            <person name="Mortensen U.H."/>
            <person name="Larsen T.O."/>
            <person name="Devries R.P."/>
            <person name="Grigoriev I.V."/>
            <person name="Machida M."/>
            <person name="Baker S.E."/>
            <person name="Andersen M.R."/>
        </authorList>
    </citation>
    <scope>NUCLEOTIDE SEQUENCE [LARGE SCALE GENOMIC DNA]</scope>
    <source>
        <strain evidence="2 3">IBT 29228</strain>
    </source>
</reference>
<evidence type="ECO:0008006" key="4">
    <source>
        <dbReference type="Google" id="ProtNLM"/>
    </source>
</evidence>
<dbReference type="Proteomes" id="UP000326198">
    <property type="component" value="Unassembled WGS sequence"/>
</dbReference>
<dbReference type="InterPro" id="IPR046347">
    <property type="entry name" value="bZIP_sf"/>
</dbReference>
<evidence type="ECO:0000313" key="2">
    <source>
        <dbReference type="EMBL" id="KAE8372791.1"/>
    </source>
</evidence>
<dbReference type="PANTHER" id="PTHR37012:SF7">
    <property type="entry name" value="B-ZIP TRANSCRIPTION FACTOR (EUROFUNG)-RELATED"/>
    <property type="match status" value="1"/>
</dbReference>
<dbReference type="InterPro" id="IPR021833">
    <property type="entry name" value="DUF3425"/>
</dbReference>
<evidence type="ECO:0000256" key="1">
    <source>
        <dbReference type="SAM" id="MobiDB-lite"/>
    </source>
</evidence>
<proteinExistence type="predicted"/>
<dbReference type="GO" id="GO:0003700">
    <property type="term" value="F:DNA-binding transcription factor activity"/>
    <property type="evidence" value="ECO:0007669"/>
    <property type="project" value="InterPro"/>
</dbReference>
<dbReference type="SUPFAM" id="SSF57959">
    <property type="entry name" value="Leucine zipper domain"/>
    <property type="match status" value="1"/>
</dbReference>
<protein>
    <recommendedName>
        <fullName evidence="4">BZIP domain-containing protein</fullName>
    </recommendedName>
</protein>
<dbReference type="Gene3D" id="1.20.5.170">
    <property type="match status" value="1"/>
</dbReference>
<sequence>MNTSQNQRSTAKVDRKRITDRRAQRNHRERVKAYISHLETTVEELTNVSQAGSEPSLLQKLQERQLEIERLKGVIRQANEALRIAVEGTSASRVPSVAEVLPKDSSVIESGRTAVAIEDQATEKLNNDKVQVESSWHAEDTSADINYGGRLHTNNRAKNVSPPYLNLTCGEGPANYFQVVNESLVHVLSGGPLATSADDDDDLTIRAIFHGWDTIKENNALDLGWSFLRALDDGLFHRAGPVERLAILRLMRSMLMSKNGSPGHPTGHIPSFMFPTTMQTLITHECIIDFFVWPNLRDHLIASGTSHTPETAAAHYAAEIQLHWPYQVRDAYKYHEEKGKYQFSMEFNTTYHDLKSWRFRSNPALKMLVANGPMSSLDGHLQASTSLLISSLDLDEYVEAGVVAGYR</sequence>
<dbReference type="AlphaFoldDB" id="A0A5N7ASG0"/>
<organism evidence="2 3">
    <name type="scientific">Aspergillus bertholletiae</name>
    <dbReference type="NCBI Taxonomy" id="1226010"/>
    <lineage>
        <taxon>Eukaryota</taxon>
        <taxon>Fungi</taxon>
        <taxon>Dikarya</taxon>
        <taxon>Ascomycota</taxon>
        <taxon>Pezizomycotina</taxon>
        <taxon>Eurotiomycetes</taxon>
        <taxon>Eurotiomycetidae</taxon>
        <taxon>Eurotiales</taxon>
        <taxon>Aspergillaceae</taxon>
        <taxon>Aspergillus</taxon>
        <taxon>Aspergillus subgen. Circumdati</taxon>
    </lineage>
</organism>
<gene>
    <name evidence="2" type="ORF">BDV26DRAFT_273392</name>
</gene>